<dbReference type="Proteomes" id="UP000545037">
    <property type="component" value="Unassembled WGS sequence"/>
</dbReference>
<comment type="caution">
    <text evidence="1">The sequence shown here is derived from an EMBL/GenBank/DDBJ whole genome shotgun (WGS) entry which is preliminary data.</text>
</comment>
<reference evidence="1 2" key="1">
    <citation type="submission" date="2020-08" db="EMBL/GenBank/DDBJ databases">
        <title>Genomic Encyclopedia of Type Strains, Phase IV (KMG-IV): sequencing the most valuable type-strain genomes for metagenomic binning, comparative biology and taxonomic classification.</title>
        <authorList>
            <person name="Goeker M."/>
        </authorList>
    </citation>
    <scope>NUCLEOTIDE SEQUENCE [LARGE SCALE GENOMIC DNA]</scope>
    <source>
        <strain evidence="1 2">DSM 4737</strain>
    </source>
</reference>
<evidence type="ECO:0000313" key="2">
    <source>
        <dbReference type="Proteomes" id="UP000545037"/>
    </source>
</evidence>
<sequence length="182" mass="20253">MEDNFLTVNMLAAQMSPMLGMVSHNIQFEGAGHAIERHDDTVSETAMTTVTAELTFSMDMPLDDFTPAELLRRLGELAEQKARGTSKYFYAEINKATEAVGNVVDGGGQPPSEDLLIDAYSRMEHTFDADGRWKPPTLFTGGNAQLINDIHASASFQRRLGDVLRQKRDDYRRREADRVLAG</sequence>
<keyword evidence="2" id="KW-1185">Reference proteome</keyword>
<protein>
    <submittedName>
        <fullName evidence="1">Uncharacterized protein</fullName>
    </submittedName>
</protein>
<gene>
    <name evidence="1" type="ORF">GGR13_002174</name>
</gene>
<accession>A0A7W9CJ11</accession>
<proteinExistence type="predicted"/>
<name>A0A7W9CJ11_9CAUL</name>
<dbReference type="AlphaFoldDB" id="A0A7W9CJ11"/>
<dbReference type="EMBL" id="JACHOR010000003">
    <property type="protein sequence ID" value="MBB5746570.1"/>
    <property type="molecule type" value="Genomic_DNA"/>
</dbReference>
<evidence type="ECO:0000313" key="1">
    <source>
        <dbReference type="EMBL" id="MBB5746570.1"/>
    </source>
</evidence>
<organism evidence="1 2">
    <name type="scientific">Brevundimonas variabilis</name>
    <dbReference type="NCBI Taxonomy" id="74312"/>
    <lineage>
        <taxon>Bacteria</taxon>
        <taxon>Pseudomonadati</taxon>
        <taxon>Pseudomonadota</taxon>
        <taxon>Alphaproteobacteria</taxon>
        <taxon>Caulobacterales</taxon>
        <taxon>Caulobacteraceae</taxon>
        <taxon>Brevundimonas</taxon>
    </lineage>
</organism>